<reference evidence="2" key="1">
    <citation type="submission" date="2016-05" db="EMBL/GenBank/DDBJ databases">
        <authorList>
            <person name="Lavstsen T."/>
            <person name="Jespersen J.S."/>
        </authorList>
    </citation>
    <scope>NUCLEOTIDE SEQUENCE</scope>
    <source>
        <tissue evidence="2">Brain</tissue>
    </source>
</reference>
<reference evidence="2" key="2">
    <citation type="submission" date="2016-06" db="EMBL/GenBank/DDBJ databases">
        <title>The genome of a short-lived fish provides insights into sex chromosome evolution and the genetic control of aging.</title>
        <authorList>
            <person name="Reichwald K."/>
            <person name="Felder M."/>
            <person name="Petzold A."/>
            <person name="Koch P."/>
            <person name="Groth M."/>
            <person name="Platzer M."/>
        </authorList>
    </citation>
    <scope>NUCLEOTIDE SEQUENCE</scope>
    <source>
        <tissue evidence="2">Brain</tissue>
    </source>
</reference>
<evidence type="ECO:0000313" key="2">
    <source>
        <dbReference type="EMBL" id="SBP22634.1"/>
    </source>
</evidence>
<feature type="region of interest" description="Disordered" evidence="1">
    <location>
        <begin position="1"/>
        <end position="31"/>
    </location>
</feature>
<gene>
    <name evidence="2" type="primary">Nfu_g_1_019709</name>
</gene>
<dbReference type="EMBL" id="HADX01000402">
    <property type="protein sequence ID" value="SBP22634.1"/>
    <property type="molecule type" value="Transcribed_RNA"/>
</dbReference>
<name>A0A1A7XXU0_9TELE</name>
<proteinExistence type="predicted"/>
<protein>
    <submittedName>
        <fullName evidence="2">Uncharacterized protein</fullName>
    </submittedName>
</protein>
<feature type="non-terminal residue" evidence="2">
    <location>
        <position position="1"/>
    </location>
</feature>
<evidence type="ECO:0000256" key="1">
    <source>
        <dbReference type="SAM" id="MobiDB-lite"/>
    </source>
</evidence>
<feature type="non-terminal residue" evidence="2">
    <location>
        <position position="69"/>
    </location>
</feature>
<feature type="compositionally biased region" description="Polar residues" evidence="1">
    <location>
        <begin position="18"/>
        <end position="31"/>
    </location>
</feature>
<dbReference type="AlphaFoldDB" id="A0A1A7XXU0"/>
<accession>A0A1A7XXU0</accession>
<organism evidence="2">
    <name type="scientific">Iconisemion striatum</name>
    <dbReference type="NCBI Taxonomy" id="60296"/>
    <lineage>
        <taxon>Eukaryota</taxon>
        <taxon>Metazoa</taxon>
        <taxon>Chordata</taxon>
        <taxon>Craniata</taxon>
        <taxon>Vertebrata</taxon>
        <taxon>Euteleostomi</taxon>
        <taxon>Actinopterygii</taxon>
        <taxon>Neopterygii</taxon>
        <taxon>Teleostei</taxon>
        <taxon>Neoteleostei</taxon>
        <taxon>Acanthomorphata</taxon>
        <taxon>Ovalentaria</taxon>
        <taxon>Atherinomorphae</taxon>
        <taxon>Cyprinodontiformes</taxon>
        <taxon>Nothobranchiidae</taxon>
        <taxon>Iconisemion</taxon>
    </lineage>
</organism>
<sequence length="69" mass="7852">RISVGGQEVNRAEYSYGGNPQQSPHCTSLDSVSKQRYTDLIHKYVGRDPYLMKMSEFTTELTVLPRIVC</sequence>